<dbReference type="EMBL" id="JBHSPA010000094">
    <property type="protein sequence ID" value="MFC5833533.1"/>
    <property type="molecule type" value="Genomic_DNA"/>
</dbReference>
<comment type="caution">
    <text evidence="3">The sequence shown here is derived from an EMBL/GenBank/DDBJ whole genome shotgun (WGS) entry which is preliminary data.</text>
</comment>
<feature type="compositionally biased region" description="Low complexity" evidence="1">
    <location>
        <begin position="56"/>
        <end position="67"/>
    </location>
</feature>
<feature type="domain" description="DUF4333" evidence="2">
    <location>
        <begin position="96"/>
        <end position="159"/>
    </location>
</feature>
<protein>
    <submittedName>
        <fullName evidence="3">DUF4333 domain-containing protein</fullName>
    </submittedName>
</protein>
<evidence type="ECO:0000256" key="1">
    <source>
        <dbReference type="SAM" id="MobiDB-lite"/>
    </source>
</evidence>
<keyword evidence="4" id="KW-1185">Reference proteome</keyword>
<dbReference type="Pfam" id="PF14230">
    <property type="entry name" value="DUF4333"/>
    <property type="match status" value="1"/>
</dbReference>
<feature type="region of interest" description="Disordered" evidence="1">
    <location>
        <begin position="54"/>
        <end position="101"/>
    </location>
</feature>
<evidence type="ECO:0000313" key="3">
    <source>
        <dbReference type="EMBL" id="MFC5833533.1"/>
    </source>
</evidence>
<sequence>MCILIFFSSPTKQGDIMWNTGRNKRIAAAAALGALTVLLATGCSFSLGDAEKKNEATASEEAAAVEENPAEKQPTAEERPVGDDPAEPGNTGASEDGAVHKARVAQTISDKLAANAGKRPDRVTCPEHLPARVGATIRCKLTAGSDTLGVTVTAASVNGNQVNYNFKVDDNVE</sequence>
<dbReference type="InterPro" id="IPR025637">
    <property type="entry name" value="DUF4333"/>
</dbReference>
<evidence type="ECO:0000259" key="2">
    <source>
        <dbReference type="Pfam" id="PF14230"/>
    </source>
</evidence>
<accession>A0ABW1D6N7</accession>
<proteinExistence type="predicted"/>
<dbReference type="RefSeq" id="WP_379522959.1">
    <property type="nucleotide sequence ID" value="NZ_JBHSPA010000094.1"/>
</dbReference>
<evidence type="ECO:0000313" key="4">
    <source>
        <dbReference type="Proteomes" id="UP001596058"/>
    </source>
</evidence>
<gene>
    <name evidence="3" type="ORF">ACFPZ3_57650</name>
</gene>
<organism evidence="3 4">
    <name type="scientific">Nonomuraea insulae</name>
    <dbReference type="NCBI Taxonomy" id="1616787"/>
    <lineage>
        <taxon>Bacteria</taxon>
        <taxon>Bacillati</taxon>
        <taxon>Actinomycetota</taxon>
        <taxon>Actinomycetes</taxon>
        <taxon>Streptosporangiales</taxon>
        <taxon>Streptosporangiaceae</taxon>
        <taxon>Nonomuraea</taxon>
    </lineage>
</organism>
<dbReference type="Proteomes" id="UP001596058">
    <property type="component" value="Unassembled WGS sequence"/>
</dbReference>
<reference evidence="4" key="1">
    <citation type="journal article" date="2019" name="Int. J. Syst. Evol. Microbiol.">
        <title>The Global Catalogue of Microorganisms (GCM) 10K type strain sequencing project: providing services to taxonomists for standard genome sequencing and annotation.</title>
        <authorList>
            <consortium name="The Broad Institute Genomics Platform"/>
            <consortium name="The Broad Institute Genome Sequencing Center for Infectious Disease"/>
            <person name="Wu L."/>
            <person name="Ma J."/>
        </authorList>
    </citation>
    <scope>NUCLEOTIDE SEQUENCE [LARGE SCALE GENOMIC DNA]</scope>
    <source>
        <strain evidence="4">CCUG 53903</strain>
    </source>
</reference>
<name>A0ABW1D6N7_9ACTN</name>